<reference evidence="2 3" key="1">
    <citation type="journal article" date="2020" name="Syst. Appl. Microbiol.">
        <title>Alienimonas chondri sp. nov., a novel planctomycete isolated from the biofilm of the red alga Chondrus crispus.</title>
        <authorList>
            <person name="Vitorino I."/>
            <person name="Albuquerque L."/>
            <person name="Wiegand S."/>
            <person name="Kallscheuer N."/>
            <person name="da Costa M.S."/>
            <person name="Lobo-da-Cunha A."/>
            <person name="Jogler C."/>
            <person name="Lage O.M."/>
        </authorList>
    </citation>
    <scope>NUCLEOTIDE SEQUENCE [LARGE SCALE GENOMIC DNA]</scope>
    <source>
        <strain evidence="2 3">LzC2</strain>
    </source>
</reference>
<dbReference type="RefSeq" id="WP_171185390.1">
    <property type="nucleotide sequence ID" value="NZ_WTPX01000035.1"/>
</dbReference>
<dbReference type="Gene3D" id="2.30.42.10">
    <property type="match status" value="1"/>
</dbReference>
<dbReference type="EMBL" id="WTPX01000035">
    <property type="protein sequence ID" value="NNJ25412.1"/>
    <property type="molecule type" value="Genomic_DNA"/>
</dbReference>
<dbReference type="InterPro" id="IPR046255">
    <property type="entry name" value="DUF6288"/>
</dbReference>
<comment type="caution">
    <text evidence="2">The sequence shown here is derived from an EMBL/GenBank/DDBJ whole genome shotgun (WGS) entry which is preliminary data.</text>
</comment>
<gene>
    <name evidence="2" type="ORF">LzC2_14820</name>
</gene>
<feature type="signal peptide" evidence="1">
    <location>
        <begin position="1"/>
        <end position="23"/>
    </location>
</feature>
<dbReference type="InterPro" id="IPR016024">
    <property type="entry name" value="ARM-type_fold"/>
</dbReference>
<organism evidence="2 3">
    <name type="scientific">Alienimonas chondri</name>
    <dbReference type="NCBI Taxonomy" id="2681879"/>
    <lineage>
        <taxon>Bacteria</taxon>
        <taxon>Pseudomonadati</taxon>
        <taxon>Planctomycetota</taxon>
        <taxon>Planctomycetia</taxon>
        <taxon>Planctomycetales</taxon>
        <taxon>Planctomycetaceae</taxon>
        <taxon>Alienimonas</taxon>
    </lineage>
</organism>
<dbReference type="InterPro" id="IPR011989">
    <property type="entry name" value="ARM-like"/>
</dbReference>
<proteinExistence type="predicted"/>
<dbReference type="Proteomes" id="UP000609651">
    <property type="component" value="Unassembled WGS sequence"/>
</dbReference>
<accession>A0ABX1VDS4</accession>
<dbReference type="InterPro" id="IPR004155">
    <property type="entry name" value="PBS_lyase_HEAT"/>
</dbReference>
<keyword evidence="1" id="KW-0732">Signal</keyword>
<name>A0ABX1VDS4_9PLAN</name>
<dbReference type="InterPro" id="IPR036034">
    <property type="entry name" value="PDZ_sf"/>
</dbReference>
<evidence type="ECO:0000313" key="3">
    <source>
        <dbReference type="Proteomes" id="UP000609651"/>
    </source>
</evidence>
<evidence type="ECO:0008006" key="4">
    <source>
        <dbReference type="Google" id="ProtNLM"/>
    </source>
</evidence>
<dbReference type="Pfam" id="PF19805">
    <property type="entry name" value="DUF6288"/>
    <property type="match status" value="1"/>
</dbReference>
<evidence type="ECO:0000313" key="2">
    <source>
        <dbReference type="EMBL" id="NNJ25412.1"/>
    </source>
</evidence>
<protein>
    <recommendedName>
        <fullName evidence="4">Acetylesterase</fullName>
    </recommendedName>
</protein>
<dbReference type="SUPFAM" id="SSF48371">
    <property type="entry name" value="ARM repeat"/>
    <property type="match status" value="1"/>
</dbReference>
<dbReference type="SMART" id="SM00567">
    <property type="entry name" value="EZ_HEAT"/>
    <property type="match status" value="3"/>
</dbReference>
<keyword evidence="3" id="KW-1185">Reference proteome</keyword>
<evidence type="ECO:0000256" key="1">
    <source>
        <dbReference type="SAM" id="SignalP"/>
    </source>
</evidence>
<feature type="chain" id="PRO_5045971774" description="Acetylesterase" evidence="1">
    <location>
        <begin position="24"/>
        <end position="821"/>
    </location>
</feature>
<dbReference type="Gene3D" id="1.25.10.10">
    <property type="entry name" value="Leucine-rich Repeat Variant"/>
    <property type="match status" value="1"/>
</dbReference>
<sequence length="821" mass="89184">MPRSLRLAVALWAIAPLTSQAIAAPPAGEIAPPDFTAGDPIPDGWTQDWNLGPTGLRGWMFSRKLETTDARQIRVTQVDAGSPADGVIKVDDVLLGVGQGGVGAKPFDGDPRVLFGEAITAAETDANGGRLVLLRWRDGDTKTVELRLPVMGSYSPTAPFDCPKSAKIVDRGRATLLETMRRDPAGGHIIARSLNALALLAIGDERDLPLLKEQATILAEYAQPSGVRTWQYAYVNLFLAEYLLATGDSETVAADLKRMTRMIVDGQSVVGSWGHDFVRDDPRSPTGAKRLGGYGMMNAPGIPLTLSLVLAREALAQEPDAEVAGLDEAIAKSERFLRFYVGKGAIPYGDHRPWIQTHEDNGKNGMAAVLFDRLGDEAAADYFARMAVASHGPERDVGHTGPYFNTLWALPSVARLGPQATGAWLEESAWRYDLARRWDGSFLYQGAPGARPQTYRNWDCTGLYLLGYLQGTDRTVFTGRGDRAADPIDRATAEALVDAGRGWSNADRDSFYDGLSTEELLNRLASWSPTVRERAAIALGRSQADVSDELVALLDAPDLHARYGAAQALKLQRGRGAKAVPRLIEALQADDLWLRILAAEALAGIGDPARSAVPALLARFAVHDPEGDPRAMEQRYLAGALFASRGGLLSRSLEGVDRDALREAVRLSLQNEDGRARGNLSSIYRNLSFEELRPLLPAIREAIATPAPSGIMFADGIQTAGLELFAEHRIEEGIDLLAEYVRGQKQHGSQKRIVTILNLLTRYGAHAQRVIPELEAAAVYFETEEENFPRKLSLEKAKLVREAIAEIEASTARPELIELDG</sequence>